<organism evidence="1 2">
    <name type="scientific">Clostridium estertheticum</name>
    <dbReference type="NCBI Taxonomy" id="238834"/>
    <lineage>
        <taxon>Bacteria</taxon>
        <taxon>Bacillati</taxon>
        <taxon>Bacillota</taxon>
        <taxon>Clostridia</taxon>
        <taxon>Eubacteriales</taxon>
        <taxon>Clostridiaceae</taxon>
        <taxon>Clostridium</taxon>
    </lineage>
</organism>
<proteinExistence type="predicted"/>
<dbReference type="RefSeq" id="WP_216127376.1">
    <property type="nucleotide sequence ID" value="NZ_CP086239.1"/>
</dbReference>
<evidence type="ECO:0000313" key="1">
    <source>
        <dbReference type="EMBL" id="WAG62590.1"/>
    </source>
</evidence>
<gene>
    <name evidence="1" type="ORF">LL038_10270</name>
</gene>
<accession>A0AA47I970</accession>
<dbReference type="AlphaFoldDB" id="A0AA47I970"/>
<dbReference type="EMBL" id="CP086239">
    <property type="protein sequence ID" value="WAG62590.1"/>
    <property type="molecule type" value="Genomic_DNA"/>
</dbReference>
<reference evidence="1" key="1">
    <citation type="submission" date="2021-11" db="EMBL/GenBank/DDBJ databases">
        <title>Clostridia strains as spoilage organisms.</title>
        <authorList>
            <person name="Wambui J."/>
            <person name="Stevens M.J.A."/>
            <person name="Stephan R."/>
        </authorList>
    </citation>
    <scope>NUCLEOTIDE SEQUENCE</scope>
    <source>
        <strain evidence="1">CF009</strain>
    </source>
</reference>
<protein>
    <submittedName>
        <fullName evidence="1">Uncharacterized protein</fullName>
    </submittedName>
</protein>
<name>A0AA47I970_9CLOT</name>
<sequence>MNFEDIVKRECNTDELSEKVKELDSQCAILFKEVFLESKIKCLKENMKKTLIDEFIEFFNKLEFKTDISHKGDTDTITAKVGNYSVDLYVTSFYAITISVQSKKSYARSDYRLFMDISKNTSFKSLTSKASYIGVDNVAKSLSLNISRLEEDIKLLSKMKKENHTLEVVCKFSDGQKLDMWKEYKTFQDIIKDIPEE</sequence>
<dbReference type="Proteomes" id="UP001164733">
    <property type="component" value="Chromosome"/>
</dbReference>
<evidence type="ECO:0000313" key="2">
    <source>
        <dbReference type="Proteomes" id="UP001164733"/>
    </source>
</evidence>